<keyword evidence="2" id="KW-1185">Reference proteome</keyword>
<evidence type="ECO:0000313" key="2">
    <source>
        <dbReference type="Proteomes" id="UP000199036"/>
    </source>
</evidence>
<reference evidence="2" key="1">
    <citation type="submission" date="2016-10" db="EMBL/GenBank/DDBJ databases">
        <authorList>
            <person name="Varghese N."/>
            <person name="Submissions S."/>
        </authorList>
    </citation>
    <scope>NUCLEOTIDE SEQUENCE [LARGE SCALE GENOMIC DNA]</scope>
    <source>
        <strain evidence="2">DS-12</strain>
    </source>
</reference>
<protein>
    <submittedName>
        <fullName evidence="1">Uncharacterized protein</fullName>
    </submittedName>
</protein>
<proteinExistence type="predicted"/>
<dbReference type="AlphaFoldDB" id="A0A1I5BC75"/>
<accession>A0A1I5BC75</accession>
<gene>
    <name evidence="1" type="ORF">SAMN05421741_109144</name>
</gene>
<organism evidence="1 2">
    <name type="scientific">Paenimyroides ummariense</name>
    <dbReference type="NCBI Taxonomy" id="913024"/>
    <lineage>
        <taxon>Bacteria</taxon>
        <taxon>Pseudomonadati</taxon>
        <taxon>Bacteroidota</taxon>
        <taxon>Flavobacteriia</taxon>
        <taxon>Flavobacteriales</taxon>
        <taxon>Flavobacteriaceae</taxon>
        <taxon>Paenimyroides</taxon>
    </lineage>
</organism>
<dbReference type="OrthoDB" id="1354460at2"/>
<dbReference type="EMBL" id="FOVI01000009">
    <property type="protein sequence ID" value="SFN72131.1"/>
    <property type="molecule type" value="Genomic_DNA"/>
</dbReference>
<dbReference type="RefSeq" id="WP_091522409.1">
    <property type="nucleotide sequence ID" value="NZ_FOVI01000009.1"/>
</dbReference>
<sequence>MITYYRHQYELLQLNLKIVNCNLEKLTWLEINDETTIKIYQDKLNSLEFEKENYLNNLLQSLSKTEITQQNIDEVKLCYELIEQHSKKHYSQLFKTHLNRTIENHQKKHGDFLLRNQLKKATEIEQIITHLERAA</sequence>
<dbReference type="Proteomes" id="UP000199036">
    <property type="component" value="Unassembled WGS sequence"/>
</dbReference>
<name>A0A1I5BC75_9FLAO</name>
<evidence type="ECO:0000313" key="1">
    <source>
        <dbReference type="EMBL" id="SFN72131.1"/>
    </source>
</evidence>